<dbReference type="AlphaFoldDB" id="A0A7S4K5X8"/>
<feature type="compositionally biased region" description="Acidic residues" evidence="3">
    <location>
        <begin position="363"/>
        <end position="384"/>
    </location>
</feature>
<evidence type="ECO:0000256" key="1">
    <source>
        <dbReference type="ARBA" id="ARBA00023054"/>
    </source>
</evidence>
<dbReference type="PANTHER" id="PTHR46518:SF1">
    <property type="entry name" value="OUTER DYNEIN ARM-DOCKING COMPLEX SUBUNIT 3"/>
    <property type="match status" value="1"/>
</dbReference>
<dbReference type="Pfam" id="PF21773">
    <property type="entry name" value="ODAD1_CC"/>
    <property type="match status" value="1"/>
</dbReference>
<dbReference type="InterPro" id="IPR049258">
    <property type="entry name" value="ODAD1_CC"/>
</dbReference>
<proteinExistence type="predicted"/>
<dbReference type="GO" id="GO:0035253">
    <property type="term" value="C:ciliary rootlet"/>
    <property type="evidence" value="ECO:0007669"/>
    <property type="project" value="TreeGrafter"/>
</dbReference>
<dbReference type="InterPro" id="IPR033192">
    <property type="entry name" value="ODAD3"/>
</dbReference>
<feature type="coiled-coil region" evidence="2">
    <location>
        <begin position="4"/>
        <end position="38"/>
    </location>
</feature>
<sequence>MIKYNEAQSIRSTYEHIVKRLKEERVSFDNQLTALERTLQAKHRDFEELLLLSSDANHAREVAQHELHHARRDYDSERVRREGELRERHQVVKVRRQMLEKQEQRRTKRKEMIDSQLAMEIIDSVGEAAARTYMSPPATAGSACVLDDETMQEQEENKIDIYENAFRKIKEATGVSNVNEVIQKIIGQESTTENMVSLTKQNQERIEELTGVRDELKKDVEEVKFSSSSSPQRRKAVDEKEEQLSSCTSKIERSKSKCERVAAALINLKAGVKHLQDKVDNVSAELRTDTKVYLTDKTLADILWSAGDILVELVARIREQEITEGVDLSSKLLANDDVDGIYEENMQEQRPYNQRVILPSMDDDAFDNDSNYDDGYGDVDEEEISRDKVKKASSQIIQAQERKKARGRT</sequence>
<reference evidence="5" key="1">
    <citation type="submission" date="2021-01" db="EMBL/GenBank/DDBJ databases">
        <authorList>
            <person name="Corre E."/>
            <person name="Pelletier E."/>
            <person name="Niang G."/>
            <person name="Scheremetjew M."/>
            <person name="Finn R."/>
            <person name="Kale V."/>
            <person name="Holt S."/>
            <person name="Cochrane G."/>
            <person name="Meng A."/>
            <person name="Brown T."/>
            <person name="Cohen L."/>
        </authorList>
    </citation>
    <scope>NUCLEOTIDE SEQUENCE</scope>
    <source>
        <strain evidence="5">Isolate 1302-5</strain>
    </source>
</reference>
<feature type="domain" description="ODAD1 central coiled coil region" evidence="4">
    <location>
        <begin position="18"/>
        <end position="280"/>
    </location>
</feature>
<name>A0A7S4K5X8_9STRA</name>
<dbReference type="PANTHER" id="PTHR46518">
    <property type="entry name" value="COILED-COIL DOMAIN-CONTAINING PROTEIN 151"/>
    <property type="match status" value="1"/>
</dbReference>
<dbReference type="EMBL" id="HBKQ01058283">
    <property type="protein sequence ID" value="CAE2285005.1"/>
    <property type="molecule type" value="Transcribed_RNA"/>
</dbReference>
<dbReference type="GO" id="GO:0036158">
    <property type="term" value="P:outer dynein arm assembly"/>
    <property type="evidence" value="ECO:0007669"/>
    <property type="project" value="InterPro"/>
</dbReference>
<protein>
    <recommendedName>
        <fullName evidence="4">ODAD1 central coiled coil region domain-containing protein</fullName>
    </recommendedName>
</protein>
<accession>A0A7S4K5X8</accession>
<evidence type="ECO:0000256" key="2">
    <source>
        <dbReference type="SAM" id="Coils"/>
    </source>
</evidence>
<evidence type="ECO:0000313" key="5">
    <source>
        <dbReference type="EMBL" id="CAE2285005.1"/>
    </source>
</evidence>
<evidence type="ECO:0000256" key="3">
    <source>
        <dbReference type="SAM" id="MobiDB-lite"/>
    </source>
</evidence>
<dbReference type="GO" id="GO:0003341">
    <property type="term" value="P:cilium movement"/>
    <property type="evidence" value="ECO:0007669"/>
    <property type="project" value="InterPro"/>
</dbReference>
<evidence type="ECO:0000259" key="4">
    <source>
        <dbReference type="Pfam" id="PF21773"/>
    </source>
</evidence>
<organism evidence="5">
    <name type="scientific">Odontella aurita</name>
    <dbReference type="NCBI Taxonomy" id="265563"/>
    <lineage>
        <taxon>Eukaryota</taxon>
        <taxon>Sar</taxon>
        <taxon>Stramenopiles</taxon>
        <taxon>Ochrophyta</taxon>
        <taxon>Bacillariophyta</taxon>
        <taxon>Mediophyceae</taxon>
        <taxon>Biddulphiophycidae</taxon>
        <taxon>Eupodiscales</taxon>
        <taxon>Odontellaceae</taxon>
        <taxon>Odontella</taxon>
    </lineage>
</organism>
<dbReference type="GO" id="GO:0097542">
    <property type="term" value="C:ciliary tip"/>
    <property type="evidence" value="ECO:0007669"/>
    <property type="project" value="TreeGrafter"/>
</dbReference>
<gene>
    <name evidence="5" type="ORF">OAUR00152_LOCUS39849</name>
</gene>
<dbReference type="GO" id="GO:0036064">
    <property type="term" value="C:ciliary basal body"/>
    <property type="evidence" value="ECO:0007669"/>
    <property type="project" value="TreeGrafter"/>
</dbReference>
<feature type="region of interest" description="Disordered" evidence="3">
    <location>
        <begin position="363"/>
        <end position="409"/>
    </location>
</feature>
<keyword evidence="1 2" id="KW-0175">Coiled coil</keyword>
<feature type="region of interest" description="Disordered" evidence="3">
    <location>
        <begin position="222"/>
        <end position="249"/>
    </location>
</feature>